<dbReference type="SFLD" id="SFLDG00358">
    <property type="entry name" value="Main_(cytGST)"/>
    <property type="match status" value="1"/>
</dbReference>
<evidence type="ECO:0000313" key="3">
    <source>
        <dbReference type="EMBL" id="SIS86503.1"/>
    </source>
</evidence>
<gene>
    <name evidence="3" type="ORF">SAMN05421774_102756</name>
</gene>
<dbReference type="RefSeq" id="WP_076529918.1">
    <property type="nucleotide sequence ID" value="NZ_BMEH01000002.1"/>
</dbReference>
<dbReference type="SUPFAM" id="SSF47616">
    <property type="entry name" value="GST C-terminal domain-like"/>
    <property type="match status" value="1"/>
</dbReference>
<dbReference type="OrthoDB" id="5740960at2"/>
<sequence length="205" mass="21904">MTDLTFWTSPRSRGAIVRWMLEEVGAPYTTIMLDYGAPMKTPEYLAINPMGKVPAIRHLGQVVTECAAICAYLADAFPLAGLAPPAPDRAAYYRWLFFGAGPVEAAATNAALGVVVPEDRRSMVGYGDARSVIAAVEQRLDASAYLAGDSFSAADVYTGSQIGWGLKFGTVPDRPIFRDYWARLSARPAHARATELDAALSGGAA</sequence>
<proteinExistence type="predicted"/>
<dbReference type="SUPFAM" id="SSF52833">
    <property type="entry name" value="Thioredoxin-like"/>
    <property type="match status" value="1"/>
</dbReference>
<dbReference type="Pfam" id="PF00043">
    <property type="entry name" value="GST_C"/>
    <property type="match status" value="1"/>
</dbReference>
<keyword evidence="4" id="KW-1185">Reference proteome</keyword>
<evidence type="ECO:0000259" key="2">
    <source>
        <dbReference type="PROSITE" id="PS50405"/>
    </source>
</evidence>
<dbReference type="Gene3D" id="1.20.1050.10">
    <property type="match status" value="1"/>
</dbReference>
<dbReference type="Gene3D" id="3.40.30.10">
    <property type="entry name" value="Glutaredoxin"/>
    <property type="match status" value="1"/>
</dbReference>
<dbReference type="InterPro" id="IPR004046">
    <property type="entry name" value="GST_C"/>
</dbReference>
<protein>
    <submittedName>
        <fullName evidence="3">Glutathione S-transferase</fullName>
    </submittedName>
</protein>
<dbReference type="InterPro" id="IPR004045">
    <property type="entry name" value="Glutathione_S-Trfase_N"/>
</dbReference>
<dbReference type="PROSITE" id="PS50404">
    <property type="entry name" value="GST_NTER"/>
    <property type="match status" value="1"/>
</dbReference>
<evidence type="ECO:0000259" key="1">
    <source>
        <dbReference type="PROSITE" id="PS50404"/>
    </source>
</evidence>
<dbReference type="InterPro" id="IPR036249">
    <property type="entry name" value="Thioredoxin-like_sf"/>
</dbReference>
<dbReference type="STRING" id="1086013.SAMN05421774_102756"/>
<dbReference type="SFLD" id="SFLDS00019">
    <property type="entry name" value="Glutathione_Transferase_(cytos"/>
    <property type="match status" value="1"/>
</dbReference>
<dbReference type="PROSITE" id="PS50405">
    <property type="entry name" value="GST_CTER"/>
    <property type="match status" value="1"/>
</dbReference>
<dbReference type="GO" id="GO:0016740">
    <property type="term" value="F:transferase activity"/>
    <property type="evidence" value="ECO:0007669"/>
    <property type="project" value="UniProtKB-KW"/>
</dbReference>
<dbReference type="SFLD" id="SFLDG01150">
    <property type="entry name" value="Main.1:_Beta-like"/>
    <property type="match status" value="1"/>
</dbReference>
<name>A0A1N7MK66_9RHOB</name>
<dbReference type="InterPro" id="IPR040079">
    <property type="entry name" value="Glutathione_S-Trfase"/>
</dbReference>
<keyword evidence="3" id="KW-0808">Transferase</keyword>
<dbReference type="CDD" id="cd03207">
    <property type="entry name" value="GST_C_8"/>
    <property type="match status" value="1"/>
</dbReference>
<accession>A0A1N7MK66</accession>
<organism evidence="3 4">
    <name type="scientific">Gemmobacter megaterium</name>
    <dbReference type="NCBI Taxonomy" id="1086013"/>
    <lineage>
        <taxon>Bacteria</taxon>
        <taxon>Pseudomonadati</taxon>
        <taxon>Pseudomonadota</taxon>
        <taxon>Alphaproteobacteria</taxon>
        <taxon>Rhodobacterales</taxon>
        <taxon>Paracoccaceae</taxon>
        <taxon>Gemmobacter</taxon>
    </lineage>
</organism>
<dbReference type="Proteomes" id="UP000186141">
    <property type="component" value="Unassembled WGS sequence"/>
</dbReference>
<dbReference type="InterPro" id="IPR036282">
    <property type="entry name" value="Glutathione-S-Trfase_C_sf"/>
</dbReference>
<dbReference type="InterPro" id="IPR010987">
    <property type="entry name" value="Glutathione-S-Trfase_C-like"/>
</dbReference>
<reference evidence="3 4" key="1">
    <citation type="submission" date="2017-01" db="EMBL/GenBank/DDBJ databases">
        <authorList>
            <person name="Mah S.A."/>
            <person name="Swanson W.J."/>
            <person name="Moy G.W."/>
            <person name="Vacquier V.D."/>
        </authorList>
    </citation>
    <scope>NUCLEOTIDE SEQUENCE [LARGE SCALE GENOMIC DNA]</scope>
    <source>
        <strain evidence="3 4">DSM 26375</strain>
    </source>
</reference>
<dbReference type="CDD" id="cd03046">
    <property type="entry name" value="GST_N_GTT1_like"/>
    <property type="match status" value="1"/>
</dbReference>
<feature type="domain" description="GST N-terminal" evidence="1">
    <location>
        <begin position="1"/>
        <end position="81"/>
    </location>
</feature>
<dbReference type="PANTHER" id="PTHR44051:SF21">
    <property type="entry name" value="GLUTATHIONE S-TRANSFERASE FAMILY PROTEIN"/>
    <property type="match status" value="1"/>
</dbReference>
<feature type="domain" description="GST C-terminal" evidence="2">
    <location>
        <begin position="85"/>
        <end position="205"/>
    </location>
</feature>
<evidence type="ECO:0000313" key="4">
    <source>
        <dbReference type="Proteomes" id="UP000186141"/>
    </source>
</evidence>
<dbReference type="Pfam" id="PF13409">
    <property type="entry name" value="GST_N_2"/>
    <property type="match status" value="1"/>
</dbReference>
<dbReference type="PANTHER" id="PTHR44051">
    <property type="entry name" value="GLUTATHIONE S-TRANSFERASE-RELATED"/>
    <property type="match status" value="1"/>
</dbReference>
<dbReference type="EMBL" id="FTOT01000002">
    <property type="protein sequence ID" value="SIS86503.1"/>
    <property type="molecule type" value="Genomic_DNA"/>
</dbReference>
<dbReference type="AlphaFoldDB" id="A0A1N7MK66"/>